<evidence type="ECO:0000256" key="1">
    <source>
        <dbReference type="ARBA" id="ARBA00022793"/>
    </source>
</evidence>
<reference evidence="5" key="1">
    <citation type="submission" date="2016-10" db="EMBL/GenBank/DDBJ databases">
        <title>Sequence of Gallionella enrichment culture.</title>
        <authorList>
            <person name="Poehlein A."/>
            <person name="Muehling M."/>
            <person name="Daniel R."/>
        </authorList>
    </citation>
    <scope>NUCLEOTIDE SEQUENCE</scope>
</reference>
<dbReference type="NCBIfam" id="TIGR00521">
    <property type="entry name" value="coaBC_dfp"/>
    <property type="match status" value="1"/>
</dbReference>
<dbReference type="GO" id="GO:0071513">
    <property type="term" value="C:phosphopantothenoylcysteine decarboxylase complex"/>
    <property type="evidence" value="ECO:0007669"/>
    <property type="project" value="TreeGrafter"/>
</dbReference>
<dbReference type="SUPFAM" id="SSF102645">
    <property type="entry name" value="CoaB-like"/>
    <property type="match status" value="1"/>
</dbReference>
<dbReference type="Pfam" id="PF04127">
    <property type="entry name" value="DFP"/>
    <property type="match status" value="1"/>
</dbReference>
<dbReference type="InterPro" id="IPR035929">
    <property type="entry name" value="CoaB-like_sf"/>
</dbReference>
<name>A0A1J5QXC5_9ZZZZ</name>
<dbReference type="GO" id="GO:0010181">
    <property type="term" value="F:FMN binding"/>
    <property type="evidence" value="ECO:0007669"/>
    <property type="project" value="InterPro"/>
</dbReference>
<dbReference type="PANTHER" id="PTHR14359">
    <property type="entry name" value="HOMO-OLIGOMERIC FLAVIN CONTAINING CYS DECARBOXYLASE FAMILY"/>
    <property type="match status" value="1"/>
</dbReference>
<dbReference type="InterPro" id="IPR036551">
    <property type="entry name" value="Flavin_trans-like"/>
</dbReference>
<protein>
    <submittedName>
        <fullName evidence="5">Coenzyme A biosynthesis bifunctional protein CoaBC</fullName>
    </submittedName>
</protein>
<dbReference type="GO" id="GO:0015941">
    <property type="term" value="P:pantothenate catabolic process"/>
    <property type="evidence" value="ECO:0007669"/>
    <property type="project" value="InterPro"/>
</dbReference>
<dbReference type="AlphaFoldDB" id="A0A1J5QXC5"/>
<dbReference type="InterPro" id="IPR007085">
    <property type="entry name" value="DNA/pantothenate-metab_flavo_C"/>
</dbReference>
<dbReference type="PANTHER" id="PTHR14359:SF6">
    <property type="entry name" value="PHOSPHOPANTOTHENOYLCYSTEINE DECARBOXYLASE"/>
    <property type="match status" value="1"/>
</dbReference>
<dbReference type="HAMAP" id="MF_02225">
    <property type="entry name" value="CoaBC"/>
    <property type="match status" value="1"/>
</dbReference>
<evidence type="ECO:0000256" key="2">
    <source>
        <dbReference type="ARBA" id="ARBA00023239"/>
    </source>
</evidence>
<dbReference type="GO" id="GO:0015937">
    <property type="term" value="P:coenzyme A biosynthetic process"/>
    <property type="evidence" value="ECO:0007669"/>
    <property type="project" value="InterPro"/>
</dbReference>
<dbReference type="InterPro" id="IPR005252">
    <property type="entry name" value="CoaBC"/>
</dbReference>
<dbReference type="GO" id="GO:0004633">
    <property type="term" value="F:phosphopantothenoylcysteine decarboxylase activity"/>
    <property type="evidence" value="ECO:0007669"/>
    <property type="project" value="InterPro"/>
</dbReference>
<proteinExistence type="inferred from homology"/>
<gene>
    <name evidence="5" type="primary">coaBC_13</name>
    <name evidence="5" type="ORF">GALL_361210</name>
</gene>
<organism evidence="5">
    <name type="scientific">mine drainage metagenome</name>
    <dbReference type="NCBI Taxonomy" id="410659"/>
    <lineage>
        <taxon>unclassified sequences</taxon>
        <taxon>metagenomes</taxon>
        <taxon>ecological metagenomes</taxon>
    </lineage>
</organism>
<sequence length="402" mass="43245">MAHSSIKRLLVGITGGIAAYKAAELVRLLVRQGIEVQVVMTQAACQFITPGTLQALSGKPVFTDLWDDRIDNGMAHIEFSRDADAILIAPASADFLAKLVQGSAPDLLSTLCLARGDCPLMVAPAMNLKMWENAATRRNMQQLRGDGVSILGPDSGDQACGDNGLGRMLEPQDLLEAMEASLQPKLLVGKKVLLTAGPTFEAIDAVRGITNLSSGKMGYAIARAAIEMGAEVTLISGQSNQKPPLGARLIRITSAQQMLTAVMENLNGQDIFIGVAAVADYYVLNPSEQKIKKDAHILTLELAPNPDILANVVNLPNPPFCVGFAAESENLYEYAEHKRRRKNLPLLAANLIQDAFGGDDSELVLLDDKGAHPLPRAPKLVLARQLLKHVVKMLPPSRKLRT</sequence>
<keyword evidence="2" id="KW-0456">Lyase</keyword>
<evidence type="ECO:0000259" key="3">
    <source>
        <dbReference type="Pfam" id="PF02441"/>
    </source>
</evidence>
<dbReference type="Gene3D" id="3.40.50.1950">
    <property type="entry name" value="Flavin prenyltransferase-like"/>
    <property type="match status" value="1"/>
</dbReference>
<dbReference type="Pfam" id="PF02441">
    <property type="entry name" value="Flavoprotein"/>
    <property type="match status" value="1"/>
</dbReference>
<dbReference type="EMBL" id="MLJW01000843">
    <property type="protein sequence ID" value="OIQ82107.1"/>
    <property type="molecule type" value="Genomic_DNA"/>
</dbReference>
<dbReference type="GO" id="GO:0004632">
    <property type="term" value="F:phosphopantothenate--cysteine ligase activity"/>
    <property type="evidence" value="ECO:0007669"/>
    <property type="project" value="InterPro"/>
</dbReference>
<evidence type="ECO:0000313" key="5">
    <source>
        <dbReference type="EMBL" id="OIQ82107.1"/>
    </source>
</evidence>
<feature type="domain" description="DNA/pantothenate metabolism flavoprotein C-terminal" evidence="4">
    <location>
        <begin position="187"/>
        <end position="392"/>
    </location>
</feature>
<dbReference type="SUPFAM" id="SSF52507">
    <property type="entry name" value="Homo-oligomeric flavin-containing Cys decarboxylases, HFCD"/>
    <property type="match status" value="1"/>
</dbReference>
<dbReference type="Gene3D" id="3.40.50.10300">
    <property type="entry name" value="CoaB-like"/>
    <property type="match status" value="1"/>
</dbReference>
<dbReference type="InterPro" id="IPR003382">
    <property type="entry name" value="Flavoprotein"/>
</dbReference>
<keyword evidence="1" id="KW-0210">Decarboxylase</keyword>
<comment type="caution">
    <text evidence="5">The sequence shown here is derived from an EMBL/GenBank/DDBJ whole genome shotgun (WGS) entry which is preliminary data.</text>
</comment>
<feature type="domain" description="Flavoprotein" evidence="3">
    <location>
        <begin position="7"/>
        <end position="178"/>
    </location>
</feature>
<accession>A0A1J5QXC5</accession>
<evidence type="ECO:0000259" key="4">
    <source>
        <dbReference type="Pfam" id="PF04127"/>
    </source>
</evidence>